<dbReference type="Pfam" id="PF01936">
    <property type="entry name" value="NYN"/>
    <property type="match status" value="1"/>
</dbReference>
<dbReference type="KEGG" id="rev:HUE57_12340"/>
<evidence type="ECO:0000313" key="3">
    <source>
        <dbReference type="EMBL" id="QKQ28257.1"/>
    </source>
</evidence>
<dbReference type="EMBL" id="CP054491">
    <property type="protein sequence ID" value="QKQ28257.1"/>
    <property type="molecule type" value="Genomic_DNA"/>
</dbReference>
<feature type="compositionally biased region" description="Polar residues" evidence="1">
    <location>
        <begin position="283"/>
        <end position="299"/>
    </location>
</feature>
<accession>A0A6N0I0R3</accession>
<gene>
    <name evidence="3" type="ORF">HUE57_12340</name>
</gene>
<protein>
    <submittedName>
        <fullName evidence="3">NYN domain-containing protein</fullName>
    </submittedName>
</protein>
<dbReference type="CDD" id="cd10911">
    <property type="entry name" value="PIN_LabA"/>
    <property type="match status" value="1"/>
</dbReference>
<keyword evidence="4" id="KW-1185">Reference proteome</keyword>
<evidence type="ECO:0000259" key="2">
    <source>
        <dbReference type="Pfam" id="PF01936"/>
    </source>
</evidence>
<dbReference type="AlphaFoldDB" id="A0A6N0I0R3"/>
<feature type="region of interest" description="Disordered" evidence="1">
    <location>
        <begin position="278"/>
        <end position="299"/>
    </location>
</feature>
<proteinExistence type="predicted"/>
<sequence>MRTLMKIGIYVDAENVRLNGGYSMRYDVLREFARRTGGDVLRMNTYMAYDEERAREDQHYRNKQSDYQQALRNNGWKVITKKVKRYTDEEGNVSVKANADLDLAVDILRQGEHLDYILLVTGDGDFSRVVSALQDYGCRVEILAFKNISNQLRQQADSYHNGYLIPNLLPMTDARSGNNQWGKTNHKVRGIASKWIDDKAFGFLLYLVPNGGDLLNTNYNDEASPYRSAFVHLNELTEGTYANMMSNRDNIFEFTLSEKTQDGEKKGYAADVTIVAGPGAPTTEYSGNGTAKQKTVSYK</sequence>
<dbReference type="Proteomes" id="UP000509658">
    <property type="component" value="Chromosome"/>
</dbReference>
<reference evidence="3 4" key="1">
    <citation type="submission" date="2020-05" db="EMBL/GenBank/DDBJ databases">
        <title>Horizontal transmission and recombination maintain forever young bacterial symbiont genomes.</title>
        <authorList>
            <person name="Russell S.L."/>
            <person name="Pepper-Tunick E."/>
            <person name="Svedberg J."/>
            <person name="Byrne A."/>
            <person name="Ruelas Castillo J."/>
            <person name="Vollmers C."/>
            <person name="Beinart R.A."/>
            <person name="Corbett-Detig R."/>
        </authorList>
    </citation>
    <scope>NUCLEOTIDE SEQUENCE [LARGE SCALE GENOMIC DNA]</scope>
    <source>
        <strain evidence="3">Santa_Monica_outfall</strain>
    </source>
</reference>
<dbReference type="Gene3D" id="3.40.50.1010">
    <property type="entry name" value="5'-nuclease"/>
    <property type="match status" value="1"/>
</dbReference>
<dbReference type="GO" id="GO:0004540">
    <property type="term" value="F:RNA nuclease activity"/>
    <property type="evidence" value="ECO:0007669"/>
    <property type="project" value="InterPro"/>
</dbReference>
<dbReference type="PANTHER" id="PTHR35458:SF8">
    <property type="entry name" value="SLR0650 PROTEIN"/>
    <property type="match status" value="1"/>
</dbReference>
<evidence type="ECO:0000256" key="1">
    <source>
        <dbReference type="SAM" id="MobiDB-lite"/>
    </source>
</evidence>
<feature type="domain" description="NYN" evidence="2">
    <location>
        <begin position="6"/>
        <end position="160"/>
    </location>
</feature>
<evidence type="ECO:0000313" key="4">
    <source>
        <dbReference type="Proteomes" id="UP000509658"/>
    </source>
</evidence>
<dbReference type="InterPro" id="IPR047140">
    <property type="entry name" value="LabA"/>
</dbReference>
<dbReference type="PANTHER" id="PTHR35458">
    <property type="entry name" value="SLR0755 PROTEIN"/>
    <property type="match status" value="1"/>
</dbReference>
<dbReference type="InterPro" id="IPR021139">
    <property type="entry name" value="NYN"/>
</dbReference>
<name>A0A6N0I0R3_9GAMM</name>
<organism evidence="3 4">
    <name type="scientific">Candidatus Reidiella endopervernicosa</name>
    <dbReference type="NCBI Taxonomy" id="2738883"/>
    <lineage>
        <taxon>Bacteria</taxon>
        <taxon>Pseudomonadati</taxon>
        <taxon>Pseudomonadota</taxon>
        <taxon>Gammaproteobacteria</taxon>
        <taxon>Candidatus Reidiella</taxon>
    </lineage>
</organism>